<name>A0A2M4CCF3_9DIPT</name>
<evidence type="ECO:0000256" key="1">
    <source>
        <dbReference type="SAM" id="SignalP"/>
    </source>
</evidence>
<dbReference type="AlphaFoldDB" id="A0A2M4CCF3"/>
<dbReference type="EMBL" id="GGFJ01013866">
    <property type="protein sequence ID" value="MBW63007.1"/>
    <property type="molecule type" value="Transcribed_RNA"/>
</dbReference>
<proteinExistence type="predicted"/>
<feature type="chain" id="PRO_5014779236" evidence="1">
    <location>
        <begin position="32"/>
        <end position="76"/>
    </location>
</feature>
<protein>
    <submittedName>
        <fullName evidence="2">Putative secreted protein</fullName>
    </submittedName>
</protein>
<reference evidence="2" key="1">
    <citation type="submission" date="2018-01" db="EMBL/GenBank/DDBJ databases">
        <title>An insight into the sialome of Amazonian anophelines.</title>
        <authorList>
            <person name="Ribeiro J.M."/>
            <person name="Scarpassa V."/>
            <person name="Calvo E."/>
        </authorList>
    </citation>
    <scope>NUCLEOTIDE SEQUENCE</scope>
    <source>
        <tissue evidence="2">Salivary glands</tissue>
    </source>
</reference>
<feature type="signal peptide" evidence="1">
    <location>
        <begin position="1"/>
        <end position="31"/>
    </location>
</feature>
<sequence>MVCHVATCTFPEQRVTITFWLLLCHTCCVRSVPFPADGGTTLAQHLRTWRASMDVLETSQCEGSIHFVENDFPLRV</sequence>
<keyword evidence="1" id="KW-0732">Signal</keyword>
<organism evidence="2">
    <name type="scientific">Anopheles marajoara</name>
    <dbReference type="NCBI Taxonomy" id="58244"/>
    <lineage>
        <taxon>Eukaryota</taxon>
        <taxon>Metazoa</taxon>
        <taxon>Ecdysozoa</taxon>
        <taxon>Arthropoda</taxon>
        <taxon>Hexapoda</taxon>
        <taxon>Insecta</taxon>
        <taxon>Pterygota</taxon>
        <taxon>Neoptera</taxon>
        <taxon>Endopterygota</taxon>
        <taxon>Diptera</taxon>
        <taxon>Nematocera</taxon>
        <taxon>Culicoidea</taxon>
        <taxon>Culicidae</taxon>
        <taxon>Anophelinae</taxon>
        <taxon>Anopheles</taxon>
    </lineage>
</organism>
<accession>A0A2M4CCF3</accession>
<evidence type="ECO:0000313" key="2">
    <source>
        <dbReference type="EMBL" id="MBW63007.1"/>
    </source>
</evidence>